<name>A0ABS8D7Y4_9NEIS</name>
<dbReference type="InterPro" id="IPR032831">
    <property type="entry name" value="LptM_cons"/>
</dbReference>
<keyword evidence="5" id="KW-0998">Cell outer membrane</keyword>
<protein>
    <submittedName>
        <fullName evidence="7">Lipoprotein</fullName>
    </submittedName>
</protein>
<dbReference type="Proteomes" id="UP001165395">
    <property type="component" value="Unassembled WGS sequence"/>
</dbReference>
<keyword evidence="8" id="KW-1185">Reference proteome</keyword>
<keyword evidence="4" id="KW-0564">Palmitate</keyword>
<evidence type="ECO:0000313" key="7">
    <source>
        <dbReference type="EMBL" id="MCB6184091.1"/>
    </source>
</evidence>
<evidence type="ECO:0000256" key="6">
    <source>
        <dbReference type="ARBA" id="ARBA00023288"/>
    </source>
</evidence>
<evidence type="ECO:0000256" key="1">
    <source>
        <dbReference type="ARBA" id="ARBA00004459"/>
    </source>
</evidence>
<dbReference type="Pfam" id="PF13627">
    <property type="entry name" value="LptM_cons"/>
    <property type="match status" value="1"/>
</dbReference>
<evidence type="ECO:0000256" key="3">
    <source>
        <dbReference type="ARBA" id="ARBA00023136"/>
    </source>
</evidence>
<reference evidence="7" key="1">
    <citation type="submission" date="2021-10" db="EMBL/GenBank/DDBJ databases">
        <title>The complete genome sequence of Leeia sp. TBRC 13508.</title>
        <authorList>
            <person name="Charoenyingcharoen P."/>
            <person name="Yukphan P."/>
        </authorList>
    </citation>
    <scope>NUCLEOTIDE SEQUENCE</scope>
    <source>
        <strain evidence="7">TBRC 13508</strain>
    </source>
</reference>
<dbReference type="NCBIfam" id="NF047847">
    <property type="entry name" value="SS_mature_LptM"/>
    <property type="match status" value="1"/>
</dbReference>
<keyword evidence="6 7" id="KW-0449">Lipoprotein</keyword>
<organism evidence="7 8">
    <name type="scientific">Leeia speluncae</name>
    <dbReference type="NCBI Taxonomy" id="2884804"/>
    <lineage>
        <taxon>Bacteria</taxon>
        <taxon>Pseudomonadati</taxon>
        <taxon>Pseudomonadota</taxon>
        <taxon>Betaproteobacteria</taxon>
        <taxon>Neisseriales</taxon>
        <taxon>Leeiaceae</taxon>
        <taxon>Leeia</taxon>
    </lineage>
</organism>
<evidence type="ECO:0000256" key="4">
    <source>
        <dbReference type="ARBA" id="ARBA00023139"/>
    </source>
</evidence>
<evidence type="ECO:0000256" key="5">
    <source>
        <dbReference type="ARBA" id="ARBA00023237"/>
    </source>
</evidence>
<accession>A0ABS8D7Y4</accession>
<evidence type="ECO:0000313" key="8">
    <source>
        <dbReference type="Proteomes" id="UP001165395"/>
    </source>
</evidence>
<keyword evidence="2" id="KW-0732">Signal</keyword>
<dbReference type="EMBL" id="JAJBZT010000005">
    <property type="protein sequence ID" value="MCB6184091.1"/>
    <property type="molecule type" value="Genomic_DNA"/>
</dbReference>
<gene>
    <name evidence="7" type="ORF">LIN78_11095</name>
</gene>
<sequence>MSLLTLTGALVLGLTACGIKGPLYLPKDKNGKVEQPASN</sequence>
<proteinExistence type="predicted"/>
<keyword evidence="3" id="KW-0472">Membrane</keyword>
<evidence type="ECO:0000256" key="2">
    <source>
        <dbReference type="ARBA" id="ARBA00022729"/>
    </source>
</evidence>
<dbReference type="RefSeq" id="WP_227180882.1">
    <property type="nucleotide sequence ID" value="NZ_JAJBZT010000005.1"/>
</dbReference>
<comment type="caution">
    <text evidence="7">The sequence shown here is derived from an EMBL/GenBank/DDBJ whole genome shotgun (WGS) entry which is preliminary data.</text>
</comment>
<comment type="subcellular location">
    <subcellularLocation>
        <location evidence="1">Cell outer membrane</location>
        <topology evidence="1">Lipid-anchor</topology>
    </subcellularLocation>
</comment>